<dbReference type="RefSeq" id="WP_347921043.1">
    <property type="nucleotide sequence ID" value="NZ_JBDXMX010000005.1"/>
</dbReference>
<organism evidence="2 3">
    <name type="scientific">Citricoccus nitrophenolicus</name>
    <dbReference type="NCBI Taxonomy" id="863575"/>
    <lineage>
        <taxon>Bacteria</taxon>
        <taxon>Bacillati</taxon>
        <taxon>Actinomycetota</taxon>
        <taxon>Actinomycetes</taxon>
        <taxon>Micrococcales</taxon>
        <taxon>Micrococcaceae</taxon>
        <taxon>Citricoccus</taxon>
    </lineage>
</organism>
<reference evidence="2 3" key="1">
    <citation type="submission" date="2024-05" db="EMBL/GenBank/DDBJ databases">
        <authorList>
            <person name="Yi C."/>
        </authorList>
    </citation>
    <scope>NUCLEOTIDE SEQUENCE [LARGE SCALE GENOMIC DNA]</scope>
    <source>
        <strain evidence="2 3">XS13</strain>
    </source>
</reference>
<accession>A0ABV0IJV2</accession>
<dbReference type="EMBL" id="JBDXMX010000005">
    <property type="protein sequence ID" value="MEO9248429.1"/>
    <property type="molecule type" value="Genomic_DNA"/>
</dbReference>
<evidence type="ECO:0000256" key="1">
    <source>
        <dbReference type="SAM" id="MobiDB-lite"/>
    </source>
</evidence>
<dbReference type="Gene3D" id="3.30.2010.20">
    <property type="match status" value="1"/>
</dbReference>
<dbReference type="Proteomes" id="UP001484097">
    <property type="component" value="Unassembled WGS sequence"/>
</dbReference>
<sequence>MTSFDPLTVEQGVAQEADGRRRTRSPRRDRRGRGLRGPLLPEGLPGAHTRNEAFAGYLAAAVSRLAEVCGPAVEQARFRATMVPEDLENRLELVRAWGAELVDDPTGSTRRDAQGTAVITIHRRPIEARCPIPSMLPDLVYGAVVEQWAELTGLTPEAVDPDYHW</sequence>
<evidence type="ECO:0000313" key="2">
    <source>
        <dbReference type="EMBL" id="MEO9248429.1"/>
    </source>
</evidence>
<protein>
    <submittedName>
        <fullName evidence="2">Metallopeptidase family protein</fullName>
    </submittedName>
</protein>
<comment type="caution">
    <text evidence="2">The sequence shown here is derived from an EMBL/GenBank/DDBJ whole genome shotgun (WGS) entry which is preliminary data.</text>
</comment>
<dbReference type="SUPFAM" id="SSF55486">
    <property type="entry name" value="Metalloproteases ('zincins'), catalytic domain"/>
    <property type="match status" value="1"/>
</dbReference>
<proteinExistence type="predicted"/>
<gene>
    <name evidence="2" type="ORF">ABDK96_12130</name>
</gene>
<dbReference type="InterPro" id="IPR038555">
    <property type="entry name" value="Zincin_1_sf"/>
</dbReference>
<name>A0ABV0IJV2_9MICC</name>
<feature type="compositionally biased region" description="Low complexity" evidence="1">
    <location>
        <begin position="36"/>
        <end position="46"/>
    </location>
</feature>
<keyword evidence="3" id="KW-1185">Reference proteome</keyword>
<evidence type="ECO:0000313" key="3">
    <source>
        <dbReference type="Proteomes" id="UP001484097"/>
    </source>
</evidence>
<feature type="region of interest" description="Disordered" evidence="1">
    <location>
        <begin position="1"/>
        <end position="46"/>
    </location>
</feature>
<dbReference type="CDD" id="cd12954">
    <property type="entry name" value="MMP_TTHA0227_like_1"/>
    <property type="match status" value="1"/>
</dbReference>
<feature type="compositionally biased region" description="Basic residues" evidence="1">
    <location>
        <begin position="21"/>
        <end position="34"/>
    </location>
</feature>